<accession>A0ABQ3IWF1</accession>
<sequence>MTSHIEHENEELNQVSSDSHQDSELQWAELTKDWQSQTYPKTDIKQLIKQTKRRVKAAKYWLAVDIIGTMAIIIGFFIALFFYENDKATLYYLGFGSIVTSIFCIHTVNFRIRGWRQLSDSPDQAIHNAIKNAESSKRYLNLCKISCYILLPAVNWYLFEVSTLAEKPILPPLLFINVFVAGMWGASHYYLVKRKKEIKQLKSFL</sequence>
<dbReference type="RefSeq" id="WP_189378634.1">
    <property type="nucleotide sequence ID" value="NZ_BNAH01000010.1"/>
</dbReference>
<evidence type="ECO:0000313" key="2">
    <source>
        <dbReference type="EMBL" id="GHE94922.1"/>
    </source>
</evidence>
<protein>
    <recommendedName>
        <fullName evidence="4">DUF3278 domain-containing protein</fullName>
    </recommendedName>
</protein>
<evidence type="ECO:0000313" key="3">
    <source>
        <dbReference type="Proteomes" id="UP000626370"/>
    </source>
</evidence>
<organism evidence="2 3">
    <name type="scientific">Thalassotalea profundi</name>
    <dbReference type="NCBI Taxonomy" id="2036687"/>
    <lineage>
        <taxon>Bacteria</taxon>
        <taxon>Pseudomonadati</taxon>
        <taxon>Pseudomonadota</taxon>
        <taxon>Gammaproteobacteria</taxon>
        <taxon>Alteromonadales</taxon>
        <taxon>Colwelliaceae</taxon>
        <taxon>Thalassotalea</taxon>
    </lineage>
</organism>
<keyword evidence="1" id="KW-0812">Transmembrane</keyword>
<name>A0ABQ3IWF1_9GAMM</name>
<reference evidence="3" key="1">
    <citation type="journal article" date="2019" name="Int. J. Syst. Evol. Microbiol.">
        <title>The Global Catalogue of Microorganisms (GCM) 10K type strain sequencing project: providing services to taxonomists for standard genome sequencing and annotation.</title>
        <authorList>
            <consortium name="The Broad Institute Genomics Platform"/>
            <consortium name="The Broad Institute Genome Sequencing Center for Infectious Disease"/>
            <person name="Wu L."/>
            <person name="Ma J."/>
        </authorList>
    </citation>
    <scope>NUCLEOTIDE SEQUENCE [LARGE SCALE GENOMIC DNA]</scope>
    <source>
        <strain evidence="3">CGMCC 1.15922</strain>
    </source>
</reference>
<keyword evidence="1" id="KW-0472">Membrane</keyword>
<keyword evidence="1" id="KW-1133">Transmembrane helix</keyword>
<evidence type="ECO:0008006" key="4">
    <source>
        <dbReference type="Google" id="ProtNLM"/>
    </source>
</evidence>
<gene>
    <name evidence="2" type="ORF">GCM10011501_25500</name>
</gene>
<evidence type="ECO:0000256" key="1">
    <source>
        <dbReference type="SAM" id="Phobius"/>
    </source>
</evidence>
<feature type="transmembrane region" description="Helical" evidence="1">
    <location>
        <begin position="60"/>
        <end position="83"/>
    </location>
</feature>
<dbReference type="Proteomes" id="UP000626370">
    <property type="component" value="Unassembled WGS sequence"/>
</dbReference>
<feature type="transmembrane region" description="Helical" evidence="1">
    <location>
        <begin position="89"/>
        <end position="108"/>
    </location>
</feature>
<feature type="transmembrane region" description="Helical" evidence="1">
    <location>
        <begin position="170"/>
        <end position="192"/>
    </location>
</feature>
<keyword evidence="3" id="KW-1185">Reference proteome</keyword>
<proteinExistence type="predicted"/>
<feature type="transmembrane region" description="Helical" evidence="1">
    <location>
        <begin position="139"/>
        <end position="158"/>
    </location>
</feature>
<dbReference type="EMBL" id="BNAH01000010">
    <property type="protein sequence ID" value="GHE94922.1"/>
    <property type="molecule type" value="Genomic_DNA"/>
</dbReference>
<comment type="caution">
    <text evidence="2">The sequence shown here is derived from an EMBL/GenBank/DDBJ whole genome shotgun (WGS) entry which is preliminary data.</text>
</comment>